<dbReference type="Ensembl" id="ENSSANT00000036400.1">
    <property type="protein sequence ID" value="ENSSANP00000034185.1"/>
    <property type="gene ID" value="ENSSANG00000017461.1"/>
</dbReference>
<dbReference type="Proteomes" id="UP000472260">
    <property type="component" value="Unassembled WGS sequence"/>
</dbReference>
<sequence>MLYLEVDRVDTQLESMKFAQGHQTSQKVVYVFNGIADCSHDNLAMLRHRSRPRAQVSPVREVDLGLRVDGQAHPSNRSKPHPLNALLLSPNVCCPTKNVPIVCFLFN</sequence>
<dbReference type="AlphaFoldDB" id="A0A671MUA8"/>
<keyword evidence="2" id="KW-1185">Reference proteome</keyword>
<reference evidence="1" key="2">
    <citation type="submission" date="2025-09" db="UniProtKB">
        <authorList>
            <consortium name="Ensembl"/>
        </authorList>
    </citation>
    <scope>IDENTIFICATION</scope>
</reference>
<name>A0A671MUA8_9TELE</name>
<evidence type="ECO:0000313" key="1">
    <source>
        <dbReference type="Ensembl" id="ENSSANP00000034185.1"/>
    </source>
</evidence>
<organism evidence="1 2">
    <name type="scientific">Sinocyclocheilus anshuiensis</name>
    <dbReference type="NCBI Taxonomy" id="1608454"/>
    <lineage>
        <taxon>Eukaryota</taxon>
        <taxon>Metazoa</taxon>
        <taxon>Chordata</taxon>
        <taxon>Craniata</taxon>
        <taxon>Vertebrata</taxon>
        <taxon>Euteleostomi</taxon>
        <taxon>Actinopterygii</taxon>
        <taxon>Neopterygii</taxon>
        <taxon>Teleostei</taxon>
        <taxon>Ostariophysi</taxon>
        <taxon>Cypriniformes</taxon>
        <taxon>Cyprinidae</taxon>
        <taxon>Cyprininae</taxon>
        <taxon>Sinocyclocheilus</taxon>
    </lineage>
</organism>
<protein>
    <submittedName>
        <fullName evidence="1">Uncharacterized protein</fullName>
    </submittedName>
</protein>
<proteinExistence type="predicted"/>
<evidence type="ECO:0000313" key="2">
    <source>
        <dbReference type="Proteomes" id="UP000472260"/>
    </source>
</evidence>
<accession>A0A671MUA8</accession>
<reference evidence="1" key="1">
    <citation type="submission" date="2025-08" db="UniProtKB">
        <authorList>
            <consortium name="Ensembl"/>
        </authorList>
    </citation>
    <scope>IDENTIFICATION</scope>
</reference>